<name>A0AAF3EL42_9BILA</name>
<proteinExistence type="predicted"/>
<feature type="compositionally biased region" description="Polar residues" evidence="1">
    <location>
        <begin position="89"/>
        <end position="101"/>
    </location>
</feature>
<dbReference type="WBParaSite" id="MBELARI_LOCUS14764">
    <property type="protein sequence ID" value="MBELARI_LOCUS14764"/>
    <property type="gene ID" value="MBELARI_LOCUS14764"/>
</dbReference>
<evidence type="ECO:0000313" key="3">
    <source>
        <dbReference type="WBParaSite" id="MBELARI_LOCUS14764"/>
    </source>
</evidence>
<protein>
    <recommendedName>
        <fullName evidence="4">Sjoegren syndrome/scleroderma autoantigen 1</fullName>
    </recommendedName>
</protein>
<organism evidence="2 3">
    <name type="scientific">Mesorhabditis belari</name>
    <dbReference type="NCBI Taxonomy" id="2138241"/>
    <lineage>
        <taxon>Eukaryota</taxon>
        <taxon>Metazoa</taxon>
        <taxon>Ecdysozoa</taxon>
        <taxon>Nematoda</taxon>
        <taxon>Chromadorea</taxon>
        <taxon>Rhabditida</taxon>
        <taxon>Rhabditina</taxon>
        <taxon>Rhabditomorpha</taxon>
        <taxon>Rhabditoidea</taxon>
        <taxon>Rhabditidae</taxon>
        <taxon>Mesorhabditinae</taxon>
        <taxon>Mesorhabditis</taxon>
    </lineage>
</organism>
<dbReference type="Pfam" id="PF06677">
    <property type="entry name" value="Auto_anti-p27"/>
    <property type="match status" value="1"/>
</dbReference>
<dbReference type="InterPro" id="IPR009563">
    <property type="entry name" value="SSSCA1"/>
</dbReference>
<evidence type="ECO:0000313" key="2">
    <source>
        <dbReference type="Proteomes" id="UP000887575"/>
    </source>
</evidence>
<accession>A0AAF3EL42</accession>
<evidence type="ECO:0000256" key="1">
    <source>
        <dbReference type="SAM" id="MobiDB-lite"/>
    </source>
</evidence>
<dbReference type="AlphaFoldDB" id="A0AAF3EL42"/>
<dbReference type="PANTHER" id="PTHR16537:SF1">
    <property type="entry name" value="PROTEIN ZNRD2"/>
    <property type="match status" value="1"/>
</dbReference>
<feature type="region of interest" description="Disordered" evidence="1">
    <location>
        <begin position="89"/>
        <end position="111"/>
    </location>
</feature>
<feature type="region of interest" description="Disordered" evidence="1">
    <location>
        <begin position="1"/>
        <end position="22"/>
    </location>
</feature>
<dbReference type="PANTHER" id="PTHR16537">
    <property type="entry name" value="SJOEGREN SYNDROME/SCLERODERMA AUTOANTIGEN 1"/>
    <property type="match status" value="1"/>
</dbReference>
<dbReference type="InterPro" id="IPR051888">
    <property type="entry name" value="UPF0148_domain"/>
</dbReference>
<reference evidence="3" key="1">
    <citation type="submission" date="2024-02" db="UniProtKB">
        <authorList>
            <consortium name="WormBaseParasite"/>
        </authorList>
    </citation>
    <scope>IDENTIFICATION</scope>
</reference>
<sequence length="163" mass="18476">MLPNGLDKPSQEEANENQMKRDQFRDQVSKQMGELLLLGHTMLDAYCQICNGILMESRTGTRKCVACDIWDANNPKKTNSIQTLSQSASVQQDSEMLNSSEGEPKPANRSQLNGVNESILMLDKKISWLTKKMDLENEIEELMKYLDLLHKLAETMKALQSIN</sequence>
<keyword evidence="2" id="KW-1185">Reference proteome</keyword>
<evidence type="ECO:0008006" key="4">
    <source>
        <dbReference type="Google" id="ProtNLM"/>
    </source>
</evidence>
<dbReference type="Proteomes" id="UP000887575">
    <property type="component" value="Unassembled WGS sequence"/>
</dbReference>